<gene>
    <name evidence="8" type="ordered locus">Sulac_3127</name>
</gene>
<dbReference type="InterPro" id="IPR012826">
    <property type="entry name" value="FliN"/>
</dbReference>
<dbReference type="SUPFAM" id="SSF101801">
    <property type="entry name" value="Surface presentation of antigens (SPOA)"/>
    <property type="match status" value="1"/>
</dbReference>
<dbReference type="GO" id="GO:0003774">
    <property type="term" value="F:cytoskeletal motor activity"/>
    <property type="evidence" value="ECO:0007669"/>
    <property type="project" value="InterPro"/>
</dbReference>
<dbReference type="HOGENOM" id="CLU_097058_1_1_9"/>
<dbReference type="STRING" id="679936.Sulac_3127"/>
<dbReference type="GO" id="GO:0009425">
    <property type="term" value="C:bacterial-type flagellum basal body"/>
    <property type="evidence" value="ECO:0007669"/>
    <property type="project" value="InterPro"/>
</dbReference>
<sequence length="141" mass="15001">MPKKASRLTAEEIQALVGGGTEAEAEAEASAEVDVKKVEFAELEVSGDPATHTEPVEFLWDVPMTVEVVLGSTAVTVKDALEIGPGSVVELDRVYGEPVDIMLNGRLVAHGEVVIVGDQFGVRITEILVSGEEIEGWAESR</sequence>
<dbReference type="InterPro" id="IPR001543">
    <property type="entry name" value="FliN-like_C"/>
</dbReference>
<proteinExistence type="inferred from homology"/>
<keyword evidence="8" id="KW-0966">Cell projection</keyword>
<dbReference type="Proteomes" id="UP000005439">
    <property type="component" value="Chromosome"/>
</dbReference>
<evidence type="ECO:0000256" key="5">
    <source>
        <dbReference type="ARBA" id="ARBA00022779"/>
    </source>
</evidence>
<keyword evidence="4" id="KW-0145">Chemotaxis</keyword>
<dbReference type="GO" id="GO:0005886">
    <property type="term" value="C:plasma membrane"/>
    <property type="evidence" value="ECO:0007669"/>
    <property type="project" value="UniProtKB-SubCell"/>
</dbReference>
<dbReference type="KEGG" id="sap:Sulac_3127"/>
<evidence type="ECO:0000256" key="1">
    <source>
        <dbReference type="ARBA" id="ARBA00004413"/>
    </source>
</evidence>
<keyword evidence="8" id="KW-0282">Flagellum</keyword>
<evidence type="ECO:0000313" key="9">
    <source>
        <dbReference type="Proteomes" id="UP000005439"/>
    </source>
</evidence>
<organism evidence="8 9">
    <name type="scientific">Sulfobacillus acidophilus (strain ATCC 700253 / DSM 10332 / NAL)</name>
    <dbReference type="NCBI Taxonomy" id="679936"/>
    <lineage>
        <taxon>Bacteria</taxon>
        <taxon>Bacillati</taxon>
        <taxon>Bacillota</taxon>
        <taxon>Clostridia</taxon>
        <taxon>Eubacteriales</taxon>
        <taxon>Clostridiales Family XVII. Incertae Sedis</taxon>
        <taxon>Sulfobacillus</taxon>
    </lineage>
</organism>
<evidence type="ECO:0000313" key="8">
    <source>
        <dbReference type="EMBL" id="AEW06573.1"/>
    </source>
</evidence>
<name>G8U1G8_SULAD</name>
<dbReference type="AlphaFoldDB" id="G8U1G8"/>
<dbReference type="PANTHER" id="PTHR43484">
    <property type="match status" value="1"/>
</dbReference>
<evidence type="ECO:0000256" key="6">
    <source>
        <dbReference type="ARBA" id="ARBA00023136"/>
    </source>
</evidence>
<comment type="similarity">
    <text evidence="2">Belongs to the FliN/MopA/SpaO family.</text>
</comment>
<keyword evidence="3" id="KW-1003">Cell membrane</keyword>
<dbReference type="Pfam" id="PF01052">
    <property type="entry name" value="FliMN_C"/>
    <property type="match status" value="1"/>
</dbReference>
<reference evidence="9" key="1">
    <citation type="submission" date="2011-12" db="EMBL/GenBank/DDBJ databases">
        <title>The complete genome of chromosome of Sulfobacillus acidophilus DSM 10332.</title>
        <authorList>
            <person name="Lucas S."/>
            <person name="Han J."/>
            <person name="Lapidus A."/>
            <person name="Bruce D."/>
            <person name="Goodwin L."/>
            <person name="Pitluck S."/>
            <person name="Peters L."/>
            <person name="Kyrpides N."/>
            <person name="Mavromatis K."/>
            <person name="Ivanova N."/>
            <person name="Mikhailova N."/>
            <person name="Chertkov O."/>
            <person name="Saunders E."/>
            <person name="Detter J.C."/>
            <person name="Tapia R."/>
            <person name="Han C."/>
            <person name="Land M."/>
            <person name="Hauser L."/>
            <person name="Markowitz V."/>
            <person name="Cheng J.-F."/>
            <person name="Hugenholtz P."/>
            <person name="Woyke T."/>
            <person name="Wu D."/>
            <person name="Pukall R."/>
            <person name="Gehrich-Schroeter G."/>
            <person name="Schneider S."/>
            <person name="Klenk H.-P."/>
            <person name="Eisen J.A."/>
        </authorList>
    </citation>
    <scope>NUCLEOTIDE SEQUENCE [LARGE SCALE GENOMIC DNA]</scope>
    <source>
        <strain evidence="9">ATCC 700253 / DSM 10332 / NAL</strain>
    </source>
</reference>
<feature type="domain" description="Flagellar motor switch protein FliN-like C-terminal" evidence="7">
    <location>
        <begin position="59"/>
        <end position="128"/>
    </location>
</feature>
<dbReference type="InterPro" id="IPR001172">
    <property type="entry name" value="FliN_T3SS_HrcQb"/>
</dbReference>
<evidence type="ECO:0000256" key="4">
    <source>
        <dbReference type="ARBA" id="ARBA00022500"/>
    </source>
</evidence>
<evidence type="ECO:0000259" key="7">
    <source>
        <dbReference type="Pfam" id="PF01052"/>
    </source>
</evidence>
<evidence type="ECO:0000256" key="2">
    <source>
        <dbReference type="ARBA" id="ARBA00009226"/>
    </source>
</evidence>
<accession>G8U1G8</accession>
<keyword evidence="9" id="KW-1185">Reference proteome</keyword>
<comment type="subcellular location">
    <subcellularLocation>
        <location evidence="1">Cell membrane</location>
        <topology evidence="1">Peripheral membrane protein</topology>
        <orientation evidence="1">Cytoplasmic side</orientation>
    </subcellularLocation>
</comment>
<dbReference type="InterPro" id="IPR036429">
    <property type="entry name" value="SpoA-like_sf"/>
</dbReference>
<dbReference type="InterPro" id="IPR051469">
    <property type="entry name" value="FliN/MopA/SpaO"/>
</dbReference>
<evidence type="ECO:0000256" key="3">
    <source>
        <dbReference type="ARBA" id="ARBA00022475"/>
    </source>
</evidence>
<dbReference type="EMBL" id="CP003179">
    <property type="protein sequence ID" value="AEW06573.1"/>
    <property type="molecule type" value="Genomic_DNA"/>
</dbReference>
<dbReference type="GO" id="GO:0006935">
    <property type="term" value="P:chemotaxis"/>
    <property type="evidence" value="ECO:0007669"/>
    <property type="project" value="UniProtKB-KW"/>
</dbReference>
<keyword evidence="8" id="KW-0969">Cilium</keyword>
<dbReference type="PATRIC" id="fig|679936.5.peg.3236"/>
<dbReference type="PANTHER" id="PTHR43484:SF1">
    <property type="entry name" value="FLAGELLAR MOTOR SWITCH PROTEIN FLIN"/>
    <property type="match status" value="1"/>
</dbReference>
<dbReference type="NCBIfam" id="TIGR02480">
    <property type="entry name" value="fliN"/>
    <property type="match status" value="1"/>
</dbReference>
<keyword evidence="6" id="KW-0472">Membrane</keyword>
<keyword evidence="5" id="KW-0283">Flagellar rotation</keyword>
<protein>
    <submittedName>
        <fullName evidence="8">Flagellar motor switch protein FliN</fullName>
    </submittedName>
</protein>
<dbReference type="GO" id="GO:0071973">
    <property type="term" value="P:bacterial-type flagellum-dependent cell motility"/>
    <property type="evidence" value="ECO:0007669"/>
    <property type="project" value="InterPro"/>
</dbReference>
<dbReference type="Gene3D" id="2.30.330.10">
    <property type="entry name" value="SpoA-like"/>
    <property type="match status" value="1"/>
</dbReference>
<dbReference type="PRINTS" id="PR00956">
    <property type="entry name" value="FLGMOTORFLIN"/>
</dbReference>
<reference evidence="8 9" key="2">
    <citation type="journal article" date="2012" name="Stand. Genomic Sci.">
        <title>Complete genome sequence of the moderately thermophilic mineral-sulfide-oxidizing firmicute Sulfobacillus acidophilus type strain (NAL(T)).</title>
        <authorList>
            <person name="Anderson I."/>
            <person name="Chertkov O."/>
            <person name="Chen A."/>
            <person name="Saunders E."/>
            <person name="Lapidus A."/>
            <person name="Nolan M."/>
            <person name="Lucas S."/>
            <person name="Hammon N."/>
            <person name="Deshpande S."/>
            <person name="Cheng J.F."/>
            <person name="Han C."/>
            <person name="Tapia R."/>
            <person name="Goodwin L.A."/>
            <person name="Pitluck S."/>
            <person name="Liolios K."/>
            <person name="Pagani I."/>
            <person name="Ivanova N."/>
            <person name="Mikhailova N."/>
            <person name="Pati A."/>
            <person name="Palaniappan K."/>
            <person name="Land M."/>
            <person name="Pan C."/>
            <person name="Rohde M."/>
            <person name="Pukall R."/>
            <person name="Goker M."/>
            <person name="Detter J.C."/>
            <person name="Woyke T."/>
            <person name="Bristow J."/>
            <person name="Eisen J.A."/>
            <person name="Markowitz V."/>
            <person name="Hugenholtz P."/>
            <person name="Kyrpides N.C."/>
            <person name="Klenk H.P."/>
            <person name="Mavromatis K."/>
        </authorList>
    </citation>
    <scope>NUCLEOTIDE SEQUENCE [LARGE SCALE GENOMIC DNA]</scope>
    <source>
        <strain evidence="9">ATCC 700253 / DSM 10332 / NAL</strain>
    </source>
</reference>